<dbReference type="InterPro" id="IPR046450">
    <property type="entry name" value="PA_dom_sf"/>
</dbReference>
<dbReference type="AlphaFoldDB" id="A0A926NK44"/>
<evidence type="ECO:0000259" key="1">
    <source>
        <dbReference type="Pfam" id="PF02225"/>
    </source>
</evidence>
<comment type="caution">
    <text evidence="3">The sequence shown here is derived from an EMBL/GenBank/DDBJ whole genome shotgun (WGS) entry which is preliminary data.</text>
</comment>
<dbReference type="GO" id="GO:0006508">
    <property type="term" value="P:proteolysis"/>
    <property type="evidence" value="ECO:0007669"/>
    <property type="project" value="InterPro"/>
</dbReference>
<dbReference type="EMBL" id="JACWMX010000004">
    <property type="protein sequence ID" value="MBD1393539.1"/>
    <property type="molecule type" value="Genomic_DNA"/>
</dbReference>
<dbReference type="PANTHER" id="PTHR12147:SF26">
    <property type="entry name" value="PEPTIDASE M28 DOMAIN-CONTAINING PROTEIN"/>
    <property type="match status" value="1"/>
</dbReference>
<evidence type="ECO:0000313" key="3">
    <source>
        <dbReference type="EMBL" id="MBD1393539.1"/>
    </source>
</evidence>
<dbReference type="PANTHER" id="PTHR12147">
    <property type="entry name" value="METALLOPEPTIDASE M28 FAMILY MEMBER"/>
    <property type="match status" value="1"/>
</dbReference>
<dbReference type="GO" id="GO:0008235">
    <property type="term" value="F:metalloexopeptidase activity"/>
    <property type="evidence" value="ECO:0007669"/>
    <property type="project" value="InterPro"/>
</dbReference>
<feature type="domain" description="Peptidase M28" evidence="2">
    <location>
        <begin position="294"/>
        <end position="497"/>
    </location>
</feature>
<dbReference type="InterPro" id="IPR007484">
    <property type="entry name" value="Peptidase_M28"/>
</dbReference>
<proteinExistence type="predicted"/>
<name>A0A926NK44_9SPHI</name>
<dbReference type="Pfam" id="PF02225">
    <property type="entry name" value="PA"/>
    <property type="match status" value="1"/>
</dbReference>
<dbReference type="SUPFAM" id="SSF53187">
    <property type="entry name" value="Zn-dependent exopeptidases"/>
    <property type="match status" value="1"/>
</dbReference>
<feature type="domain" description="PA" evidence="1">
    <location>
        <begin position="133"/>
        <end position="210"/>
    </location>
</feature>
<dbReference type="InterPro" id="IPR045175">
    <property type="entry name" value="M28_fam"/>
</dbReference>
<dbReference type="Gene3D" id="3.50.30.30">
    <property type="match status" value="1"/>
</dbReference>
<dbReference type="SUPFAM" id="SSF52025">
    <property type="entry name" value="PA domain"/>
    <property type="match status" value="1"/>
</dbReference>
<keyword evidence="4" id="KW-1185">Reference proteome</keyword>
<sequence>MNRKTIRLVLALATITTTGFSQQITLSPEIKTALAGVSPDQIKADITYLADDKLKGRAPGSDGYQMAVDYVTAQLKALNVKPAGEDGTWLQKVRLRKAFIKDAQLILNGVSAVAKSFVIYPNPIVDNMKASGGLAFVGYGISEPALGYDDYGGIDVKGKIVVILRGSPEKFSSSVAAHVMNSTQIMRVAAEHGAIGVMVGNADSAARMANVSRGTYSIMDEKGDVSISRTFYSKQLSVYGALSYALLNPLVKQAGKDLQALPALLKAGQPQSFAINAAANVAYTSTYQDILSYNVIGKVEGADAKLKKEYVVHSAHLDHLGVGAPVQGDSIYNGAHDNASGVASVLGIAKIYNSIKVKPKRSILFVLMTGEELGDLGSGYFAKHPTVPGKSLVADVNTDMPTIIAPLLSVTALGAEHSSLAKQVDQAASYLDLSVEPDPEPKQARFTRSDQYSFVVQGIPALHIKYGSKTADGKNNLNDIVAPWRAKYYHKPQDDINGVFDFEAGKKYVQLNFIIGYLVAQETAKPTWNAGDIFATK</sequence>
<dbReference type="InterPro" id="IPR003137">
    <property type="entry name" value="PA_domain"/>
</dbReference>
<gene>
    <name evidence="3" type="ORF">IDJ76_10550</name>
</gene>
<reference evidence="3" key="1">
    <citation type="submission" date="2020-09" db="EMBL/GenBank/DDBJ databases">
        <title>Novel species of Mucilaginibacter isolated from a glacier on the Tibetan Plateau.</title>
        <authorList>
            <person name="Liu Q."/>
            <person name="Xin Y.-H."/>
        </authorList>
    </citation>
    <scope>NUCLEOTIDE SEQUENCE</scope>
    <source>
        <strain evidence="3">ZB1P21</strain>
    </source>
</reference>
<dbReference type="Proteomes" id="UP000619078">
    <property type="component" value="Unassembled WGS sequence"/>
</dbReference>
<evidence type="ECO:0000313" key="4">
    <source>
        <dbReference type="Proteomes" id="UP000619078"/>
    </source>
</evidence>
<dbReference type="Gene3D" id="3.40.630.10">
    <property type="entry name" value="Zn peptidases"/>
    <property type="match status" value="1"/>
</dbReference>
<dbReference type="Pfam" id="PF04389">
    <property type="entry name" value="Peptidase_M28"/>
    <property type="match status" value="1"/>
</dbReference>
<accession>A0A926NK44</accession>
<organism evidence="3 4">
    <name type="scientific">Mucilaginibacter glaciei</name>
    <dbReference type="NCBI Taxonomy" id="2772109"/>
    <lineage>
        <taxon>Bacteria</taxon>
        <taxon>Pseudomonadati</taxon>
        <taxon>Bacteroidota</taxon>
        <taxon>Sphingobacteriia</taxon>
        <taxon>Sphingobacteriales</taxon>
        <taxon>Sphingobacteriaceae</taxon>
        <taxon>Mucilaginibacter</taxon>
    </lineage>
</organism>
<dbReference type="RefSeq" id="WP_191163285.1">
    <property type="nucleotide sequence ID" value="NZ_JACWMX010000004.1"/>
</dbReference>
<evidence type="ECO:0000259" key="2">
    <source>
        <dbReference type="Pfam" id="PF04389"/>
    </source>
</evidence>
<protein>
    <submittedName>
        <fullName evidence="3">M28 family peptidase</fullName>
    </submittedName>
</protein>